<dbReference type="SUPFAM" id="SSF52374">
    <property type="entry name" value="Nucleotidylyl transferase"/>
    <property type="match status" value="1"/>
</dbReference>
<evidence type="ECO:0000256" key="3">
    <source>
        <dbReference type="ARBA" id="ARBA00022598"/>
    </source>
</evidence>
<dbReference type="PANTHER" id="PTHR21299:SF1">
    <property type="entry name" value="PANTOATE--BETA-ALANINE LIGASE"/>
    <property type="match status" value="1"/>
</dbReference>
<comment type="catalytic activity">
    <reaction evidence="7 8">
        <text>(R)-pantoate + beta-alanine + ATP = (R)-pantothenate + AMP + diphosphate + H(+)</text>
        <dbReference type="Rhea" id="RHEA:10912"/>
        <dbReference type="ChEBI" id="CHEBI:15378"/>
        <dbReference type="ChEBI" id="CHEBI:15980"/>
        <dbReference type="ChEBI" id="CHEBI:29032"/>
        <dbReference type="ChEBI" id="CHEBI:30616"/>
        <dbReference type="ChEBI" id="CHEBI:33019"/>
        <dbReference type="ChEBI" id="CHEBI:57966"/>
        <dbReference type="ChEBI" id="CHEBI:456215"/>
        <dbReference type="EC" id="6.3.2.1"/>
    </reaction>
</comment>
<feature type="binding site" evidence="8">
    <location>
        <position position="159"/>
    </location>
    <ligand>
        <name>(R)-pantoate</name>
        <dbReference type="ChEBI" id="CHEBI:15980"/>
    </ligand>
</feature>
<protein>
    <recommendedName>
        <fullName evidence="8">Pantothenate synthetase</fullName>
        <shortName evidence="8">PS</shortName>
        <ecNumber evidence="8">6.3.2.1</ecNumber>
    </recommendedName>
    <alternativeName>
        <fullName evidence="8">Pantoate--beta-alanine ligase</fullName>
    </alternativeName>
    <alternativeName>
        <fullName evidence="8">Pantoate-activating enzyme</fullName>
    </alternativeName>
</protein>
<dbReference type="GO" id="GO:0004592">
    <property type="term" value="F:pantoate-beta-alanine ligase activity"/>
    <property type="evidence" value="ECO:0007669"/>
    <property type="project" value="UniProtKB-UniRule"/>
</dbReference>
<evidence type="ECO:0000256" key="8">
    <source>
        <dbReference type="HAMAP-Rule" id="MF_00158"/>
    </source>
</evidence>
<dbReference type="HAMAP" id="MF_00158">
    <property type="entry name" value="PanC"/>
    <property type="match status" value="1"/>
</dbReference>
<evidence type="ECO:0000256" key="1">
    <source>
        <dbReference type="ARBA" id="ARBA00004990"/>
    </source>
</evidence>
<keyword evidence="10" id="KW-1185">Reference proteome</keyword>
<dbReference type="AlphaFoldDB" id="A0A3L7J857"/>
<proteinExistence type="inferred from homology"/>
<comment type="pathway">
    <text evidence="1 8">Cofactor biosynthesis; (R)-pantothenate biosynthesis; (R)-pantothenate from (R)-pantoate and beta-alanine: step 1/1.</text>
</comment>
<keyword evidence="4 8" id="KW-0566">Pantothenate biosynthesis</keyword>
<comment type="similarity">
    <text evidence="2 8">Belongs to the pantothenate synthetase family.</text>
</comment>
<dbReference type="UniPathway" id="UPA00028">
    <property type="reaction ID" value="UER00005"/>
</dbReference>
<dbReference type="Gene3D" id="3.30.1300.10">
    <property type="entry name" value="Pantoate-beta-alanine ligase, C-terminal domain"/>
    <property type="match status" value="1"/>
</dbReference>
<evidence type="ECO:0000313" key="9">
    <source>
        <dbReference type="EMBL" id="RLQ86928.1"/>
    </source>
</evidence>
<dbReference type="InterPro" id="IPR014729">
    <property type="entry name" value="Rossmann-like_a/b/a_fold"/>
</dbReference>
<dbReference type="NCBIfam" id="TIGR00018">
    <property type="entry name" value="panC"/>
    <property type="match status" value="1"/>
</dbReference>
<dbReference type="Proteomes" id="UP000281094">
    <property type="component" value="Unassembled WGS sequence"/>
</dbReference>
<dbReference type="InterPro" id="IPR004821">
    <property type="entry name" value="Cyt_trans-like"/>
</dbReference>
<gene>
    <name evidence="8" type="primary">panC</name>
    <name evidence="9" type="ORF">D8780_00620</name>
</gene>
<feature type="binding site" evidence="8">
    <location>
        <begin position="36"/>
        <end position="43"/>
    </location>
    <ligand>
        <name>ATP</name>
        <dbReference type="ChEBI" id="CHEBI:30616"/>
    </ligand>
</feature>
<dbReference type="GO" id="GO:0005829">
    <property type="term" value="C:cytosol"/>
    <property type="evidence" value="ECO:0007669"/>
    <property type="project" value="TreeGrafter"/>
</dbReference>
<evidence type="ECO:0000256" key="2">
    <source>
        <dbReference type="ARBA" id="ARBA00009256"/>
    </source>
</evidence>
<evidence type="ECO:0000313" key="10">
    <source>
        <dbReference type="Proteomes" id="UP000281094"/>
    </source>
</evidence>
<evidence type="ECO:0000256" key="7">
    <source>
        <dbReference type="ARBA" id="ARBA00048258"/>
    </source>
</evidence>
<accession>A0A3L7J857</accession>
<dbReference type="Gene3D" id="3.40.50.620">
    <property type="entry name" value="HUPs"/>
    <property type="match status" value="1"/>
</dbReference>
<keyword evidence="3 8" id="KW-0436">Ligase</keyword>
<comment type="caution">
    <text evidence="9">The sequence shown here is derived from an EMBL/GenBank/DDBJ whole genome shotgun (WGS) entry which is preliminary data.</text>
</comment>
<dbReference type="PANTHER" id="PTHR21299">
    <property type="entry name" value="CYTIDYLATE KINASE/PANTOATE-BETA-ALANINE LIGASE"/>
    <property type="match status" value="1"/>
</dbReference>
<dbReference type="EC" id="6.3.2.1" evidence="8"/>
<feature type="binding site" evidence="8">
    <location>
        <position position="67"/>
    </location>
    <ligand>
        <name>(R)-pantoate</name>
        <dbReference type="ChEBI" id="CHEBI:15980"/>
    </ligand>
</feature>
<dbReference type="InterPro" id="IPR042176">
    <property type="entry name" value="Pantoate_ligase_C"/>
</dbReference>
<feature type="binding site" evidence="8">
    <location>
        <position position="67"/>
    </location>
    <ligand>
        <name>beta-alanine</name>
        <dbReference type="ChEBI" id="CHEBI:57966"/>
    </ligand>
</feature>
<organism evidence="9 10">
    <name type="scientific">Notoacmeibacter ruber</name>
    <dbReference type="NCBI Taxonomy" id="2670375"/>
    <lineage>
        <taxon>Bacteria</taxon>
        <taxon>Pseudomonadati</taxon>
        <taxon>Pseudomonadota</taxon>
        <taxon>Alphaproteobacteria</taxon>
        <taxon>Hyphomicrobiales</taxon>
        <taxon>Notoacmeibacteraceae</taxon>
        <taxon>Notoacmeibacter</taxon>
    </lineage>
</organism>
<dbReference type="CDD" id="cd00560">
    <property type="entry name" value="PanC"/>
    <property type="match status" value="1"/>
</dbReference>
<dbReference type="Pfam" id="PF02569">
    <property type="entry name" value="Pantoate_ligase"/>
    <property type="match status" value="1"/>
</dbReference>
<dbReference type="NCBIfam" id="TIGR00125">
    <property type="entry name" value="cyt_tran_rel"/>
    <property type="match status" value="1"/>
</dbReference>
<keyword evidence="6 8" id="KW-0067">ATP-binding</keyword>
<dbReference type="RefSeq" id="WP_121643897.1">
    <property type="nucleotide sequence ID" value="NZ_RCWN01000001.1"/>
</dbReference>
<comment type="subunit">
    <text evidence="8">Homodimer.</text>
</comment>
<feature type="active site" description="Proton donor" evidence="8">
    <location>
        <position position="43"/>
    </location>
</feature>
<evidence type="ECO:0000256" key="6">
    <source>
        <dbReference type="ARBA" id="ARBA00022840"/>
    </source>
</evidence>
<dbReference type="InterPro" id="IPR003721">
    <property type="entry name" value="Pantoate_ligase"/>
</dbReference>
<dbReference type="EMBL" id="RCWN01000001">
    <property type="protein sequence ID" value="RLQ86928.1"/>
    <property type="molecule type" value="Genomic_DNA"/>
</dbReference>
<reference evidence="9 10" key="1">
    <citation type="submission" date="2018-10" db="EMBL/GenBank/DDBJ databases">
        <title>Notoacmeibacter sp. M2BS9Y-3-1, whole genome shotgun sequence.</title>
        <authorList>
            <person name="Tuo L."/>
        </authorList>
    </citation>
    <scope>NUCLEOTIDE SEQUENCE [LARGE SCALE GENOMIC DNA]</scope>
    <source>
        <strain evidence="9 10">M2BS9Y-3-1</strain>
    </source>
</reference>
<comment type="function">
    <text evidence="8">Catalyzes the condensation of pantoate with beta-alanine in an ATP-dependent reaction via a pantoyl-adenylate intermediate.</text>
</comment>
<name>A0A3L7J857_9HYPH</name>
<comment type="miscellaneous">
    <text evidence="8">The reaction proceeds by a bi uni uni bi ping pong mechanism.</text>
</comment>
<dbReference type="GO" id="GO:0005524">
    <property type="term" value="F:ATP binding"/>
    <property type="evidence" value="ECO:0007669"/>
    <property type="project" value="UniProtKB-KW"/>
</dbReference>
<feature type="binding site" evidence="8">
    <location>
        <position position="182"/>
    </location>
    <ligand>
        <name>ATP</name>
        <dbReference type="ChEBI" id="CHEBI:30616"/>
    </ligand>
</feature>
<evidence type="ECO:0000256" key="5">
    <source>
        <dbReference type="ARBA" id="ARBA00022741"/>
    </source>
</evidence>
<dbReference type="GO" id="GO:0015940">
    <property type="term" value="P:pantothenate biosynthetic process"/>
    <property type="evidence" value="ECO:0007669"/>
    <property type="project" value="UniProtKB-UniRule"/>
</dbReference>
<feature type="binding site" evidence="8">
    <location>
        <begin position="190"/>
        <end position="193"/>
    </location>
    <ligand>
        <name>ATP</name>
        <dbReference type="ChEBI" id="CHEBI:30616"/>
    </ligand>
</feature>
<evidence type="ECO:0000256" key="4">
    <source>
        <dbReference type="ARBA" id="ARBA00022655"/>
    </source>
</evidence>
<keyword evidence="5 8" id="KW-0547">Nucleotide-binding</keyword>
<sequence length="289" mass="31333">MADSQTITLVRQIDELRRQVAAWKADGFRVGLVPTMGALHAGHTSLVSLALKKCDRVVVSVFVNPKQFNNRSDLANYPRSEDTDRELLGEVGAHLVYAPAPDEIYPEGFATSVIVEGPALPLEGAHRPGHFAGVATVVCKLFNQARPNIAVFGEKDFQQLAVIQRMVSDLDIPVEIVAAPTIREKDGLALSSRNQLLSPEDRKKAASLYKAMTNAVDAIEGGADFAGTLNRTQAVILEAGFDKIDYLAIVGADDLQPMDERDREGRLLAAATIGGVRLIDNIPVKKARR</sequence>
<keyword evidence="8" id="KW-0963">Cytoplasm</keyword>
<feature type="binding site" evidence="8">
    <location>
        <begin position="153"/>
        <end position="156"/>
    </location>
    <ligand>
        <name>ATP</name>
        <dbReference type="ChEBI" id="CHEBI:30616"/>
    </ligand>
</feature>
<comment type="subcellular location">
    <subcellularLocation>
        <location evidence="8">Cytoplasm</location>
    </subcellularLocation>
</comment>